<evidence type="ECO:0000313" key="3">
    <source>
        <dbReference type="EMBL" id="MBG9387201.1"/>
    </source>
</evidence>
<evidence type="ECO:0000256" key="2">
    <source>
        <dbReference type="ARBA" id="ARBA00022525"/>
    </source>
</evidence>
<evidence type="ECO:0000256" key="1">
    <source>
        <dbReference type="ARBA" id="ARBA00004613"/>
    </source>
</evidence>
<dbReference type="AlphaFoldDB" id="A0A931H274"/>
<gene>
    <name evidence="3" type="ORF">I5803_04160</name>
</gene>
<protein>
    <recommendedName>
        <fullName evidence="5">Calcium-binding protein</fullName>
    </recommendedName>
</protein>
<dbReference type="Gene3D" id="2.150.10.10">
    <property type="entry name" value="Serralysin-like metalloprotease, C-terminal"/>
    <property type="match status" value="2"/>
</dbReference>
<dbReference type="Pfam" id="PF00353">
    <property type="entry name" value="HemolysinCabind"/>
    <property type="match status" value="2"/>
</dbReference>
<dbReference type="PRINTS" id="PR00313">
    <property type="entry name" value="CABNDNGRPT"/>
</dbReference>
<sequence length="267" mass="26268">MQTVAQQTINLTSANDTYTIGAGNFQINGLGGDDTITTGSGSNLVVTRAGNDTITTGGGADVIQGGDGNNTVNAGDGTNAVTTGTGNDTLTTGSGNDVIVSGAGNDIIRSGAGADLITSGAGNDSIDLGVDSVLDRVIFAKSAALNGNDVITGFTTGIDKLDLNAMTSQHAATLVQGNLTVHAGNVYFLASGLSSAADSAVASAALIEAGAHWTNGQAGTVAFFVVADDNSSAVYQYIEAGGAGITLGELTLMGTVDHAVSTGDLAF</sequence>
<dbReference type="InterPro" id="IPR050557">
    <property type="entry name" value="RTX_toxin/Mannuronan_C5-epim"/>
</dbReference>
<keyword evidence="4" id="KW-1185">Reference proteome</keyword>
<reference evidence="3" key="1">
    <citation type="submission" date="2020-11" db="EMBL/GenBank/DDBJ databases">
        <title>Bacterial whole genome sequence for Caenimonas sp. DR4.4.</title>
        <authorList>
            <person name="Le V."/>
            <person name="Ko S.-R."/>
            <person name="Ahn C.-Y."/>
            <person name="Oh H.-M."/>
        </authorList>
    </citation>
    <scope>NUCLEOTIDE SEQUENCE</scope>
    <source>
        <strain evidence="3">DR4.4</strain>
    </source>
</reference>
<name>A0A931H274_9BURK</name>
<dbReference type="GO" id="GO:0005509">
    <property type="term" value="F:calcium ion binding"/>
    <property type="evidence" value="ECO:0007669"/>
    <property type="project" value="InterPro"/>
</dbReference>
<dbReference type="SUPFAM" id="SSF51120">
    <property type="entry name" value="beta-Roll"/>
    <property type="match status" value="1"/>
</dbReference>
<dbReference type="Proteomes" id="UP000651050">
    <property type="component" value="Unassembled WGS sequence"/>
</dbReference>
<proteinExistence type="predicted"/>
<dbReference type="PANTHER" id="PTHR38340:SF1">
    <property type="entry name" value="S-LAYER PROTEIN"/>
    <property type="match status" value="1"/>
</dbReference>
<dbReference type="EMBL" id="JADWYS010000001">
    <property type="protein sequence ID" value="MBG9387201.1"/>
    <property type="molecule type" value="Genomic_DNA"/>
</dbReference>
<organism evidence="3 4">
    <name type="scientific">Caenimonas aquaedulcis</name>
    <dbReference type="NCBI Taxonomy" id="2793270"/>
    <lineage>
        <taxon>Bacteria</taxon>
        <taxon>Pseudomonadati</taxon>
        <taxon>Pseudomonadota</taxon>
        <taxon>Betaproteobacteria</taxon>
        <taxon>Burkholderiales</taxon>
        <taxon>Comamonadaceae</taxon>
        <taxon>Caenimonas</taxon>
    </lineage>
</organism>
<comment type="subcellular location">
    <subcellularLocation>
        <location evidence="1">Secreted</location>
    </subcellularLocation>
</comment>
<keyword evidence="2" id="KW-0964">Secreted</keyword>
<evidence type="ECO:0000313" key="4">
    <source>
        <dbReference type="Proteomes" id="UP000651050"/>
    </source>
</evidence>
<dbReference type="InterPro" id="IPR001343">
    <property type="entry name" value="Hemolysn_Ca-bd"/>
</dbReference>
<comment type="caution">
    <text evidence="3">The sequence shown here is derived from an EMBL/GenBank/DDBJ whole genome shotgun (WGS) entry which is preliminary data.</text>
</comment>
<accession>A0A931H274</accession>
<dbReference type="GO" id="GO:0005576">
    <property type="term" value="C:extracellular region"/>
    <property type="evidence" value="ECO:0007669"/>
    <property type="project" value="UniProtKB-SubCell"/>
</dbReference>
<dbReference type="InterPro" id="IPR011049">
    <property type="entry name" value="Serralysin-like_metalloprot_C"/>
</dbReference>
<evidence type="ECO:0008006" key="5">
    <source>
        <dbReference type="Google" id="ProtNLM"/>
    </source>
</evidence>
<dbReference type="PANTHER" id="PTHR38340">
    <property type="entry name" value="S-LAYER PROTEIN"/>
    <property type="match status" value="1"/>
</dbReference>
<dbReference type="RefSeq" id="WP_196985141.1">
    <property type="nucleotide sequence ID" value="NZ_JADWYS010000001.1"/>
</dbReference>